<reference evidence="2" key="1">
    <citation type="submission" date="2018-06" db="EMBL/GenBank/DDBJ databases">
        <authorList>
            <person name="Zhirakovskaya E."/>
        </authorList>
    </citation>
    <scope>NUCLEOTIDE SEQUENCE</scope>
</reference>
<feature type="domain" description="Non-contractile tail sheath N-terminal" evidence="1">
    <location>
        <begin position="16"/>
        <end position="62"/>
    </location>
</feature>
<gene>
    <name evidence="2" type="ORF">MNBD_ALPHA03-847</name>
</gene>
<dbReference type="AlphaFoldDB" id="A0A3B1APU3"/>
<name>A0A3B1APU3_9ZZZZ</name>
<feature type="non-terminal residue" evidence="2">
    <location>
        <position position="63"/>
    </location>
</feature>
<dbReference type="EMBL" id="UOFW01000056">
    <property type="protein sequence ID" value="VAX03721.1"/>
    <property type="molecule type" value="Genomic_DNA"/>
</dbReference>
<sequence length="63" mass="7671">MYWLATQEDQTQSRYIRRFSPRYWTVNFPRPMMASMVTTGYDSMVIDLVFYRYEDLGGLIWDT</sequence>
<dbReference type="InterPro" id="IPR057102">
    <property type="entry name" value="NCTSP_N"/>
</dbReference>
<organism evidence="2">
    <name type="scientific">hydrothermal vent metagenome</name>
    <dbReference type="NCBI Taxonomy" id="652676"/>
    <lineage>
        <taxon>unclassified sequences</taxon>
        <taxon>metagenomes</taxon>
        <taxon>ecological metagenomes</taxon>
    </lineage>
</organism>
<accession>A0A3B1APU3</accession>
<protein>
    <submittedName>
        <fullName evidence="2">Similar to phage capsid and scaffold / Gene Transfer Agent (GTA) ORFG12</fullName>
    </submittedName>
</protein>
<proteinExistence type="predicted"/>
<dbReference type="Pfam" id="PF23844">
    <property type="entry name" value="NCTSP_N"/>
    <property type="match status" value="1"/>
</dbReference>
<evidence type="ECO:0000313" key="2">
    <source>
        <dbReference type="EMBL" id="VAX03721.1"/>
    </source>
</evidence>
<evidence type="ECO:0000259" key="1">
    <source>
        <dbReference type="Pfam" id="PF23844"/>
    </source>
</evidence>